<sequence length="188" mass="21892">MIATTERRYSLDEYRAIAEASTEKCEYHDGEIIAMTGGTLNHSLVMGNIFSFLHLTLRNTQFVVINSELRIWIPDYRCGVYADVMIFDGRPQLNGDHKDEALNPLLIVEVLSPSTEEYDRTDEFRMYRSIPSFCEYLLIRQNKVFVERYSKQSQGWSYSDFDSLDQSILLESVNIELAIAEIYRDIDF</sequence>
<accession>A0ABR8CBE3</accession>
<dbReference type="InterPro" id="IPR011335">
    <property type="entry name" value="Restrct_endonuc-II-like"/>
</dbReference>
<dbReference type="Pfam" id="PF05685">
    <property type="entry name" value="Uma2"/>
    <property type="match status" value="1"/>
</dbReference>
<dbReference type="Proteomes" id="UP000618445">
    <property type="component" value="Unassembled WGS sequence"/>
</dbReference>
<feature type="domain" description="Putative restriction endonuclease" evidence="1">
    <location>
        <begin position="12"/>
        <end position="177"/>
    </location>
</feature>
<dbReference type="InterPro" id="IPR012296">
    <property type="entry name" value="Nuclease_put_TT1808"/>
</dbReference>
<keyword evidence="2" id="KW-0378">Hydrolase</keyword>
<keyword evidence="2" id="KW-0255">Endonuclease</keyword>
<evidence type="ECO:0000313" key="3">
    <source>
        <dbReference type="Proteomes" id="UP000618445"/>
    </source>
</evidence>
<gene>
    <name evidence="2" type="ORF">H6G05_08690</name>
</gene>
<keyword evidence="3" id="KW-1185">Reference proteome</keyword>
<dbReference type="PANTHER" id="PTHR36558:SF1">
    <property type="entry name" value="RESTRICTION ENDONUCLEASE DOMAIN-CONTAINING PROTEIN-RELATED"/>
    <property type="match status" value="1"/>
</dbReference>
<dbReference type="CDD" id="cd06260">
    <property type="entry name" value="DUF820-like"/>
    <property type="match status" value="1"/>
</dbReference>
<name>A0ABR8CBE3_9CYAN</name>
<keyword evidence="2" id="KW-0540">Nuclease</keyword>
<reference evidence="2 3" key="1">
    <citation type="journal article" date="2020" name="ISME J.">
        <title>Comparative genomics reveals insights into cyanobacterial evolution and habitat adaptation.</title>
        <authorList>
            <person name="Chen M.Y."/>
            <person name="Teng W.K."/>
            <person name="Zhao L."/>
            <person name="Hu C.X."/>
            <person name="Zhou Y.K."/>
            <person name="Han B.P."/>
            <person name="Song L.R."/>
            <person name="Shu W.S."/>
        </authorList>
    </citation>
    <scope>NUCLEOTIDE SEQUENCE [LARGE SCALE GENOMIC DNA]</scope>
    <source>
        <strain evidence="2 3">FACHB-1050</strain>
    </source>
</reference>
<evidence type="ECO:0000313" key="2">
    <source>
        <dbReference type="EMBL" id="MBD2316922.1"/>
    </source>
</evidence>
<dbReference type="PANTHER" id="PTHR36558">
    <property type="entry name" value="GLR1098 PROTEIN"/>
    <property type="match status" value="1"/>
</dbReference>
<evidence type="ECO:0000259" key="1">
    <source>
        <dbReference type="Pfam" id="PF05685"/>
    </source>
</evidence>
<organism evidence="2 3">
    <name type="scientific">Phormidium tenue FACHB-1050</name>
    <dbReference type="NCBI Taxonomy" id="2692857"/>
    <lineage>
        <taxon>Bacteria</taxon>
        <taxon>Bacillati</taxon>
        <taxon>Cyanobacteriota</taxon>
        <taxon>Cyanophyceae</taxon>
        <taxon>Oscillatoriophycideae</taxon>
        <taxon>Oscillatoriales</taxon>
        <taxon>Oscillatoriaceae</taxon>
        <taxon>Phormidium</taxon>
    </lineage>
</organism>
<dbReference type="EMBL" id="JACJQY010000010">
    <property type="protein sequence ID" value="MBD2316922.1"/>
    <property type="molecule type" value="Genomic_DNA"/>
</dbReference>
<dbReference type="SUPFAM" id="SSF52980">
    <property type="entry name" value="Restriction endonuclease-like"/>
    <property type="match status" value="1"/>
</dbReference>
<proteinExistence type="predicted"/>
<dbReference type="GO" id="GO:0004519">
    <property type="term" value="F:endonuclease activity"/>
    <property type="evidence" value="ECO:0007669"/>
    <property type="project" value="UniProtKB-KW"/>
</dbReference>
<protein>
    <submittedName>
        <fullName evidence="2">Uma2 family endonuclease</fullName>
    </submittedName>
</protein>
<dbReference type="Gene3D" id="3.90.1570.10">
    <property type="entry name" value="tt1808, chain A"/>
    <property type="match status" value="1"/>
</dbReference>
<comment type="caution">
    <text evidence="2">The sequence shown here is derived from an EMBL/GenBank/DDBJ whole genome shotgun (WGS) entry which is preliminary data.</text>
</comment>
<dbReference type="InterPro" id="IPR008538">
    <property type="entry name" value="Uma2"/>
</dbReference>
<dbReference type="RefSeq" id="WP_190577795.1">
    <property type="nucleotide sequence ID" value="NZ_CAWPQU010000002.1"/>
</dbReference>